<dbReference type="EMBL" id="CP029752">
    <property type="protein sequence ID" value="QFG76559.1"/>
    <property type="molecule type" value="Genomic_DNA"/>
</dbReference>
<evidence type="ECO:0000313" key="1">
    <source>
        <dbReference type="EMBL" id="QFG76559.1"/>
    </source>
</evidence>
<dbReference type="AlphaFoldDB" id="A0A5P6A9F9"/>
<reference evidence="1" key="1">
    <citation type="submission" date="2018-05" db="EMBL/GenBank/DDBJ databases">
        <title>Bacterial isolates from healthy term breastfed infants carrying antibiotic resistance genes.</title>
        <authorList>
            <person name="Casaburi G."/>
        </authorList>
    </citation>
    <scope>NUCLEOTIDE SEQUENCE [LARGE SCALE GENOMIC DNA]</scope>
    <source>
        <strain evidence="1">7084_4</strain>
    </source>
</reference>
<gene>
    <name evidence="1" type="ORF">DMB90_06905</name>
</gene>
<proteinExistence type="predicted"/>
<sequence>MHEQRRLSGPLMACYADSRHRLSRALCEMQEHFWLHRVRQSLTIGRHADVVAAVGGLSLNVSLNCPSMKTSRRASTDSAR</sequence>
<protein>
    <submittedName>
        <fullName evidence="1">Uncharacterized protein</fullName>
    </submittedName>
</protein>
<name>A0A5P6A9F9_RAOPL</name>
<organism evidence="1">
    <name type="scientific">Raoultella planticola</name>
    <name type="common">Klebsiella planticola</name>
    <dbReference type="NCBI Taxonomy" id="575"/>
    <lineage>
        <taxon>Bacteria</taxon>
        <taxon>Pseudomonadati</taxon>
        <taxon>Pseudomonadota</taxon>
        <taxon>Gammaproteobacteria</taxon>
        <taxon>Enterobacterales</taxon>
        <taxon>Enterobacteriaceae</taxon>
        <taxon>Klebsiella/Raoultella group</taxon>
        <taxon>Raoultella</taxon>
    </lineage>
</organism>
<accession>A0A5P6A9F9</accession>